<dbReference type="Proteomes" id="UP000593575">
    <property type="component" value="Unassembled WGS sequence"/>
</dbReference>
<comment type="caution">
    <text evidence="1">The sequence shown here is derived from an EMBL/GenBank/DDBJ whole genome shotgun (WGS) entry which is preliminary data.</text>
</comment>
<organism evidence="1 2">
    <name type="scientific">Gossypium armourianum</name>
    <dbReference type="NCBI Taxonomy" id="34283"/>
    <lineage>
        <taxon>Eukaryota</taxon>
        <taxon>Viridiplantae</taxon>
        <taxon>Streptophyta</taxon>
        <taxon>Embryophyta</taxon>
        <taxon>Tracheophyta</taxon>
        <taxon>Spermatophyta</taxon>
        <taxon>Magnoliopsida</taxon>
        <taxon>eudicotyledons</taxon>
        <taxon>Gunneridae</taxon>
        <taxon>Pentapetalae</taxon>
        <taxon>rosids</taxon>
        <taxon>malvids</taxon>
        <taxon>Malvales</taxon>
        <taxon>Malvaceae</taxon>
        <taxon>Malvoideae</taxon>
        <taxon>Gossypium</taxon>
    </lineage>
</organism>
<proteinExistence type="predicted"/>
<evidence type="ECO:0000313" key="1">
    <source>
        <dbReference type="EMBL" id="MBA0827810.1"/>
    </source>
</evidence>
<reference evidence="1 2" key="1">
    <citation type="journal article" date="2019" name="Genome Biol. Evol.">
        <title>Insights into the evolution of the New World diploid cottons (Gossypium, subgenus Houzingenia) based on genome sequencing.</title>
        <authorList>
            <person name="Grover C.E."/>
            <person name="Arick M.A. 2nd"/>
            <person name="Thrash A."/>
            <person name="Conover J.L."/>
            <person name="Sanders W.S."/>
            <person name="Peterson D.G."/>
            <person name="Frelichowski J.E."/>
            <person name="Scheffler J.A."/>
            <person name="Scheffler B.E."/>
            <person name="Wendel J.F."/>
        </authorList>
    </citation>
    <scope>NUCLEOTIDE SEQUENCE [LARGE SCALE GENOMIC DNA]</scope>
    <source>
        <strain evidence="1">6</strain>
        <tissue evidence="1">Leaf</tissue>
    </source>
</reference>
<name>A0A7J9J061_9ROSI</name>
<evidence type="ECO:0000313" key="2">
    <source>
        <dbReference type="Proteomes" id="UP000593575"/>
    </source>
</evidence>
<dbReference type="EMBL" id="JABFAE010000005">
    <property type="protein sequence ID" value="MBA0827810.1"/>
    <property type="molecule type" value="Genomic_DNA"/>
</dbReference>
<gene>
    <name evidence="1" type="ORF">Goarm_012557</name>
</gene>
<dbReference type="AlphaFoldDB" id="A0A7J9J061"/>
<keyword evidence="2" id="KW-1185">Reference proteome</keyword>
<accession>A0A7J9J061</accession>
<sequence length="20" mass="2512">MVYHWCRKSKAMKLLKLTKF</sequence>
<protein>
    <submittedName>
        <fullName evidence="1">Uncharacterized protein</fullName>
    </submittedName>
</protein>